<accession>A0A413Q4W2</accession>
<organism evidence="3 4">
    <name type="scientific">Agathobacter rectalis</name>
    <dbReference type="NCBI Taxonomy" id="39491"/>
    <lineage>
        <taxon>Bacteria</taxon>
        <taxon>Bacillati</taxon>
        <taxon>Bacillota</taxon>
        <taxon>Clostridia</taxon>
        <taxon>Lachnospirales</taxon>
        <taxon>Lachnospiraceae</taxon>
        <taxon>Agathobacter</taxon>
    </lineage>
</organism>
<dbReference type="InterPro" id="IPR028087">
    <property type="entry name" value="Tad_N"/>
</dbReference>
<dbReference type="Pfam" id="PF18960">
    <property type="entry name" value="DUF5702"/>
    <property type="match status" value="1"/>
</dbReference>
<evidence type="ECO:0000313" key="4">
    <source>
        <dbReference type="Proteomes" id="UP000283721"/>
    </source>
</evidence>
<proteinExistence type="predicted"/>
<feature type="transmembrane region" description="Helical" evidence="1">
    <location>
        <begin position="12"/>
        <end position="33"/>
    </location>
</feature>
<dbReference type="Proteomes" id="UP000283721">
    <property type="component" value="Unassembled WGS sequence"/>
</dbReference>
<keyword evidence="1" id="KW-0812">Transmembrane</keyword>
<sequence length="1082" mass="121750">MNMYGFSKRERGAVSVFLVIILVPCMLVASIFVDVGRVYLSKSMAESAADMALNSLMTHYDADLNDWYGMVASCQNIDEFYDASIKCYKNALKSQNLSKDEMNTLVGEFSAMIGADSKASDYLRVTDDGDDSTTIKAVDGANLANATMLKSQIVDFMKYRAPIAITQTAIDKIKNKSIPGIDDVLKSDENKPLVEKKQDYCKADEKLMRDSYNTYKYLFDNYSYGNPQPSNSLLTGTRDAMQTAREQYRELNKLMITNLYNTSALVVFNRAQVPLNQYNYTKSSTKCYKAKYDGKTYYVNCHSRKDDDTYYIDGTELTKQFDDISKKIKAFDKAKNDFTNAVNNSISYSSGVTNDIQYWKHAADAYSVTVSGSDDYRTNLNKKADEMIKSYCALNAMMQCTPGNDLPDGYDTTYKSYKKQVENRQTKYLTAGVTNGSDSYLVLVNRLESISSNNIYNIEATSLTLSDRSTIFVNRIADISTNLIEKRNTLQHYSDVLNIAINGDSSKDIESLETLKHDAADYAQKLNDWSNQADGTDSDLAEGDRDEIAGIKASEAAGNITEQSIIDLENRLKNIKSQIDSMIAAIDSFKYGDQKVKDISTYDQFKNAGSMVITESEINKRTTNSELSSYADSTFSSLFSPQGTGTEGLASINSNDDHNLLLDVANSKTVAIPGVYQFWHDSFKGADDGTIDKYGKEKKSAEDETDKIIDAAKNKDNKHSDSENISREIDTIYKTFGTDTIFSGFVSVLQKMISGKFEAIRDDLYLSTYAMEMFSYSTIDNEGRYNILKEQGYDMSTLDKNYEDTYKTVDEKWTSELYKDYYNKTLTNKKFCKENNAAYGCELEYILYGHENNDDNIKAAYGQIYEIRYVLNLISAFENFWDSGTNTGKLFNMISRELSLATSGVIPAIAIKAVLIALITVFETGNDMNRLEAGFSVELYKTDAKMWQVSLDFGEPNGDSIDGLSAFVKSFSDKFKNGIHNSCENGLRYSDYLCIFIVCGMQSDIGESMTLRCADVVQANMRKITKDDGYKLENSKTYFELDSKLKVDPLLITLPLYSDYTDLYDSSSTDWCTYNIKTIRGY</sequence>
<name>A0A413Q4W2_9FIRM</name>
<evidence type="ECO:0000259" key="2">
    <source>
        <dbReference type="Pfam" id="PF13400"/>
    </source>
</evidence>
<comment type="caution">
    <text evidence="3">The sequence shown here is derived from an EMBL/GenBank/DDBJ whole genome shotgun (WGS) entry which is preliminary data.</text>
</comment>
<protein>
    <recommendedName>
        <fullName evidence="2">Putative Flp pilus-assembly TadG-like N-terminal domain-containing protein</fullName>
    </recommendedName>
</protein>
<dbReference type="AlphaFoldDB" id="A0A413Q4W2"/>
<keyword evidence="1" id="KW-1133">Transmembrane helix</keyword>
<feature type="transmembrane region" description="Helical" evidence="1">
    <location>
        <begin position="900"/>
        <end position="922"/>
    </location>
</feature>
<feature type="domain" description="Putative Flp pilus-assembly TadG-like N-terminal" evidence="2">
    <location>
        <begin position="12"/>
        <end position="50"/>
    </location>
</feature>
<dbReference type="EMBL" id="QSES01000024">
    <property type="protein sequence ID" value="RGZ90116.1"/>
    <property type="molecule type" value="Genomic_DNA"/>
</dbReference>
<evidence type="ECO:0000313" key="3">
    <source>
        <dbReference type="EMBL" id="RGZ90116.1"/>
    </source>
</evidence>
<evidence type="ECO:0000256" key="1">
    <source>
        <dbReference type="SAM" id="Phobius"/>
    </source>
</evidence>
<dbReference type="InterPro" id="IPR043756">
    <property type="entry name" value="DUF5702"/>
</dbReference>
<reference evidence="3 4" key="1">
    <citation type="submission" date="2018-08" db="EMBL/GenBank/DDBJ databases">
        <title>A genome reference for cultivated species of the human gut microbiota.</title>
        <authorList>
            <person name="Zou Y."/>
            <person name="Xue W."/>
            <person name="Luo G."/>
        </authorList>
    </citation>
    <scope>NUCLEOTIDE SEQUENCE [LARGE SCALE GENOMIC DNA]</scope>
    <source>
        <strain evidence="3 4">AM47-6BH</strain>
    </source>
</reference>
<dbReference type="Pfam" id="PF13400">
    <property type="entry name" value="Tad"/>
    <property type="match status" value="1"/>
</dbReference>
<gene>
    <name evidence="3" type="ORF">DW967_12135</name>
</gene>
<keyword evidence="1" id="KW-0472">Membrane</keyword>